<dbReference type="SMART" id="SM00256">
    <property type="entry name" value="FBOX"/>
    <property type="match status" value="1"/>
</dbReference>
<dbReference type="CDD" id="cd22150">
    <property type="entry name" value="F-box_CeFBXA-like"/>
    <property type="match status" value="1"/>
</dbReference>
<dbReference type="PANTHER" id="PTHR23015">
    <property type="entry name" value="UNCHARACTERIZED C.ELEGANS PROTEIN"/>
    <property type="match status" value="1"/>
</dbReference>
<name>A0A6A5GEW0_CAERE</name>
<dbReference type="GO" id="GO:0045087">
    <property type="term" value="P:innate immune response"/>
    <property type="evidence" value="ECO:0007669"/>
    <property type="project" value="TreeGrafter"/>
</dbReference>
<sequence length="348" mass="39925">MTDPAFLLNVPDEVMNCILKRVDFRSILVLRKVCHDLRNFIDEYKTESHLQNVGVCVTSDSIKLDMPFNIISLNYQKNLDGCLITSYKSKQKLLLNLDFIEVFLEDFKALLRFQKDSVNHFYFHFKIFSSDENNFLKRMEQNLKSWDHPIPIQRFNSTTVSQKEIMSILPYLDAKCLETIELSTPDYDRIIPMEMDQIIELNQWKNGKTVTIQKLMTSTSLHHFSHFSRVTIVCNFLTGQDVTILKDMFLASTSLKSFQVNAKCVNIRQYCEILGPASTDRSRFGKITNAWTYNIPQNDRCLKFNLSVTSVTEDKDTTESIATNSLVTTATDKAATQDAEVTTAAAEG</sequence>
<dbReference type="Pfam" id="PF01827">
    <property type="entry name" value="FTH"/>
    <property type="match status" value="1"/>
</dbReference>
<evidence type="ECO:0000259" key="1">
    <source>
        <dbReference type="PROSITE" id="PS50181"/>
    </source>
</evidence>
<dbReference type="PANTHER" id="PTHR23015:SF4">
    <property type="entry name" value="DUF38 DOMAIN-CONTAINING PROTEIN-RELATED"/>
    <property type="match status" value="1"/>
</dbReference>
<dbReference type="SUPFAM" id="SSF81383">
    <property type="entry name" value="F-box domain"/>
    <property type="match status" value="1"/>
</dbReference>
<evidence type="ECO:0000313" key="3">
    <source>
        <dbReference type="Proteomes" id="UP000483820"/>
    </source>
</evidence>
<dbReference type="Proteomes" id="UP000483820">
    <property type="component" value="Chromosome V"/>
</dbReference>
<dbReference type="InterPro" id="IPR001810">
    <property type="entry name" value="F-box_dom"/>
</dbReference>
<organism evidence="2 3">
    <name type="scientific">Caenorhabditis remanei</name>
    <name type="common">Caenorhabditis vulgaris</name>
    <dbReference type="NCBI Taxonomy" id="31234"/>
    <lineage>
        <taxon>Eukaryota</taxon>
        <taxon>Metazoa</taxon>
        <taxon>Ecdysozoa</taxon>
        <taxon>Nematoda</taxon>
        <taxon>Chromadorea</taxon>
        <taxon>Rhabditida</taxon>
        <taxon>Rhabditina</taxon>
        <taxon>Rhabditomorpha</taxon>
        <taxon>Rhabditoidea</taxon>
        <taxon>Rhabditidae</taxon>
        <taxon>Peloderinae</taxon>
        <taxon>Caenorhabditis</taxon>
    </lineage>
</organism>
<dbReference type="InterPro" id="IPR036047">
    <property type="entry name" value="F-box-like_dom_sf"/>
</dbReference>
<protein>
    <recommendedName>
        <fullName evidence="1">F-box domain-containing protein</fullName>
    </recommendedName>
</protein>
<dbReference type="PROSITE" id="PS50181">
    <property type="entry name" value="FBOX"/>
    <property type="match status" value="1"/>
</dbReference>
<gene>
    <name evidence="2" type="ORF">GCK72_019759</name>
</gene>
<dbReference type="AlphaFoldDB" id="A0A6A5GEW0"/>
<dbReference type="Pfam" id="PF00646">
    <property type="entry name" value="F-box"/>
    <property type="match status" value="1"/>
</dbReference>
<proteinExistence type="predicted"/>
<dbReference type="KEGG" id="crq:GCK72_019759"/>
<reference evidence="2 3" key="1">
    <citation type="submission" date="2019-12" db="EMBL/GenBank/DDBJ databases">
        <title>Chromosome-level assembly of the Caenorhabditis remanei genome.</title>
        <authorList>
            <person name="Teterina A.A."/>
            <person name="Willis J.H."/>
            <person name="Phillips P.C."/>
        </authorList>
    </citation>
    <scope>NUCLEOTIDE SEQUENCE [LARGE SCALE GENOMIC DNA]</scope>
    <source>
        <strain evidence="2 3">PX506</strain>
        <tissue evidence="2">Whole organism</tissue>
    </source>
</reference>
<feature type="domain" description="F-box" evidence="1">
    <location>
        <begin position="4"/>
        <end position="53"/>
    </location>
</feature>
<dbReference type="InterPro" id="IPR002900">
    <property type="entry name" value="DUF38/FTH_CAE_spp"/>
</dbReference>
<dbReference type="EMBL" id="WUAV01000005">
    <property type="protein sequence ID" value="KAF1753203.1"/>
    <property type="molecule type" value="Genomic_DNA"/>
</dbReference>
<dbReference type="GeneID" id="78776839"/>
<dbReference type="InterPro" id="IPR040161">
    <property type="entry name" value="FB224"/>
</dbReference>
<dbReference type="RefSeq" id="XP_053582121.1">
    <property type="nucleotide sequence ID" value="XM_053733208.1"/>
</dbReference>
<dbReference type="CTD" id="78776839"/>
<evidence type="ECO:0000313" key="2">
    <source>
        <dbReference type="EMBL" id="KAF1753203.1"/>
    </source>
</evidence>
<comment type="caution">
    <text evidence="2">The sequence shown here is derived from an EMBL/GenBank/DDBJ whole genome shotgun (WGS) entry which is preliminary data.</text>
</comment>
<accession>A0A6A5GEW0</accession>